<dbReference type="PANTHER" id="PTHR24305">
    <property type="entry name" value="CYTOCHROME P450"/>
    <property type="match status" value="1"/>
</dbReference>
<proteinExistence type="inferred from homology"/>
<keyword evidence="9" id="KW-1185">Reference proteome</keyword>
<dbReference type="InterPro" id="IPR017972">
    <property type="entry name" value="Cyt_P450_CS"/>
</dbReference>
<dbReference type="GO" id="GO:0004497">
    <property type="term" value="F:monooxygenase activity"/>
    <property type="evidence" value="ECO:0007669"/>
    <property type="project" value="UniProtKB-KW"/>
</dbReference>
<feature type="transmembrane region" description="Helical" evidence="7">
    <location>
        <begin position="20"/>
        <end position="40"/>
    </location>
</feature>
<evidence type="ECO:0000256" key="2">
    <source>
        <dbReference type="ARBA" id="ARBA00010617"/>
    </source>
</evidence>
<evidence type="ECO:0000313" key="9">
    <source>
        <dbReference type="Proteomes" id="UP000070501"/>
    </source>
</evidence>
<dbReference type="Pfam" id="PF00067">
    <property type="entry name" value="p450"/>
    <property type="match status" value="2"/>
</dbReference>
<comment type="cofactor">
    <cofactor evidence="1">
        <name>heme</name>
        <dbReference type="ChEBI" id="CHEBI:30413"/>
    </cofactor>
</comment>
<keyword evidence="7" id="KW-0812">Transmembrane</keyword>
<dbReference type="GO" id="GO:0005506">
    <property type="term" value="F:iron ion binding"/>
    <property type="evidence" value="ECO:0007669"/>
    <property type="project" value="InterPro"/>
</dbReference>
<keyword evidence="6" id="KW-0503">Monooxygenase</keyword>
<keyword evidence="3 6" id="KW-0349">Heme</keyword>
<evidence type="ECO:0000256" key="7">
    <source>
        <dbReference type="SAM" id="Phobius"/>
    </source>
</evidence>
<dbReference type="AlphaFoldDB" id="A0A136IYK8"/>
<evidence type="ECO:0000256" key="6">
    <source>
        <dbReference type="RuleBase" id="RU000461"/>
    </source>
</evidence>
<dbReference type="InterPro" id="IPR036396">
    <property type="entry name" value="Cyt_P450_sf"/>
</dbReference>
<evidence type="ECO:0000256" key="3">
    <source>
        <dbReference type="ARBA" id="ARBA00022617"/>
    </source>
</evidence>
<dbReference type="PRINTS" id="PR00385">
    <property type="entry name" value="P450"/>
</dbReference>
<dbReference type="SUPFAM" id="SSF48264">
    <property type="entry name" value="Cytochrome P450"/>
    <property type="match status" value="1"/>
</dbReference>
<dbReference type="EMBL" id="KQ964253">
    <property type="protein sequence ID" value="KXJ89997.1"/>
    <property type="molecule type" value="Genomic_DNA"/>
</dbReference>
<dbReference type="InterPro" id="IPR001128">
    <property type="entry name" value="Cyt_P450"/>
</dbReference>
<evidence type="ECO:0000256" key="1">
    <source>
        <dbReference type="ARBA" id="ARBA00001971"/>
    </source>
</evidence>
<evidence type="ECO:0000256" key="4">
    <source>
        <dbReference type="ARBA" id="ARBA00022723"/>
    </source>
</evidence>
<keyword evidence="4 6" id="KW-0479">Metal-binding</keyword>
<dbReference type="OrthoDB" id="1470350at2759"/>
<dbReference type="STRING" id="196109.A0A136IYK8"/>
<keyword evidence="7" id="KW-1133">Transmembrane helix</keyword>
<protein>
    <submittedName>
        <fullName evidence="8">Cytochrome P450</fullName>
    </submittedName>
</protein>
<accession>A0A136IYK8</accession>
<name>A0A136IYK8_9PEZI</name>
<dbReference type="PROSITE" id="PS00086">
    <property type="entry name" value="CYTOCHROME_P450"/>
    <property type="match status" value="1"/>
</dbReference>
<dbReference type="GO" id="GO:0020037">
    <property type="term" value="F:heme binding"/>
    <property type="evidence" value="ECO:0007669"/>
    <property type="project" value="InterPro"/>
</dbReference>
<keyword evidence="6" id="KW-0560">Oxidoreductase</keyword>
<evidence type="ECO:0000313" key="8">
    <source>
        <dbReference type="EMBL" id="KXJ89997.1"/>
    </source>
</evidence>
<dbReference type="PANTHER" id="PTHR24305:SF232">
    <property type="entry name" value="P450, PUTATIVE (EUROFUNG)-RELATED"/>
    <property type="match status" value="1"/>
</dbReference>
<dbReference type="Proteomes" id="UP000070501">
    <property type="component" value="Unassembled WGS sequence"/>
</dbReference>
<keyword evidence="5 6" id="KW-0408">Iron</keyword>
<reference evidence="9" key="1">
    <citation type="submission" date="2016-02" db="EMBL/GenBank/DDBJ databases">
        <title>Draft genome sequence of Microdochium bolleyi, a fungal endophyte of beachgrass.</title>
        <authorList>
            <consortium name="DOE Joint Genome Institute"/>
            <person name="David A.S."/>
            <person name="May G."/>
            <person name="Haridas S."/>
            <person name="Lim J."/>
            <person name="Wang M."/>
            <person name="Labutti K."/>
            <person name="Lipzen A."/>
            <person name="Barry K."/>
            <person name="Grigoriev I.V."/>
        </authorList>
    </citation>
    <scope>NUCLEOTIDE SEQUENCE [LARGE SCALE GENOMIC DNA]</scope>
    <source>
        <strain evidence="9">J235TASD1</strain>
    </source>
</reference>
<dbReference type="GO" id="GO:0016705">
    <property type="term" value="F:oxidoreductase activity, acting on paired donors, with incorporation or reduction of molecular oxygen"/>
    <property type="evidence" value="ECO:0007669"/>
    <property type="project" value="InterPro"/>
</dbReference>
<dbReference type="Gene3D" id="1.10.630.10">
    <property type="entry name" value="Cytochrome P450"/>
    <property type="match status" value="1"/>
</dbReference>
<comment type="similarity">
    <text evidence="2 6">Belongs to the cytochrome P450 family.</text>
</comment>
<dbReference type="InParanoid" id="A0A136IYK8"/>
<sequence>MDSAPDFLSTPLTAVQNTPVLAGCLAVAAGSALYFGYAWALPTPIPGIPYDKSASRSLLGSLPELSAYIKKHGRLRPWLVGHSKRHGSVLTQFWMGPFAKPTLILADFQESRDILLRRSKEFDRSSRSISIFSGPIGHHHIAMRSSDPRFKSNKELVRDLMTPAFLHQVTAPQIYDKAQQLIDLWTRKADLTEGCPFDVKQDVVDLALDIINAAAFGLGDDMSITKQQLVFLDSLSRFQHTINADGSVTIPREPHVPDIAAIYEFGHHVGTQFKAISPTWAHPCKVLTSPTLAKAIARKNELIRREVEKTLERIRSGDNAMWSAMDNIILREMASAEKAGRKPDFHSPQIYDELFGFIVAGHDTSASSICWMVKWLGVNQAAQAKVRQVLHEAFPQHRSEGGQPSVAELTKTTLPYLDAFVQECLRLDAPVPLTQREAIVDTEILGYKIPKGTEIFMLSSGPGFQLPEIPVADDLRRSASRGPDHHPYGQWDHDGMDDFRPERWMKTNEKGEYFDQYAGPMMAFGFGPRGCFGRRLALLETRIVVALLVWNFEFHSVGKDLESREIADAITTSPVYCYARVSKID</sequence>
<organism evidence="8 9">
    <name type="scientific">Microdochium bolleyi</name>
    <dbReference type="NCBI Taxonomy" id="196109"/>
    <lineage>
        <taxon>Eukaryota</taxon>
        <taxon>Fungi</taxon>
        <taxon>Dikarya</taxon>
        <taxon>Ascomycota</taxon>
        <taxon>Pezizomycotina</taxon>
        <taxon>Sordariomycetes</taxon>
        <taxon>Xylariomycetidae</taxon>
        <taxon>Xylariales</taxon>
        <taxon>Microdochiaceae</taxon>
        <taxon>Microdochium</taxon>
    </lineage>
</organism>
<dbReference type="InterPro" id="IPR050121">
    <property type="entry name" value="Cytochrome_P450_monoxygenase"/>
</dbReference>
<keyword evidence="7" id="KW-0472">Membrane</keyword>
<gene>
    <name evidence="8" type="ORF">Micbo1qcDRAFT_136139</name>
</gene>
<evidence type="ECO:0000256" key="5">
    <source>
        <dbReference type="ARBA" id="ARBA00023004"/>
    </source>
</evidence>